<keyword evidence="4" id="KW-1185">Reference proteome</keyword>
<feature type="signal peptide" evidence="2">
    <location>
        <begin position="1"/>
        <end position="21"/>
    </location>
</feature>
<reference evidence="3" key="1">
    <citation type="submission" date="2013-11" db="EMBL/GenBank/DDBJ databases">
        <title>Genome sequence of the fusiform rust pathogen reveals effectors for host alternation and coevolution with pine.</title>
        <authorList>
            <consortium name="DOE Joint Genome Institute"/>
            <person name="Smith K."/>
            <person name="Pendleton A."/>
            <person name="Kubisiak T."/>
            <person name="Anderson C."/>
            <person name="Salamov A."/>
            <person name="Aerts A."/>
            <person name="Riley R."/>
            <person name="Clum A."/>
            <person name="Lindquist E."/>
            <person name="Ence D."/>
            <person name="Campbell M."/>
            <person name="Kronenberg Z."/>
            <person name="Feau N."/>
            <person name="Dhillon B."/>
            <person name="Hamelin R."/>
            <person name="Burleigh J."/>
            <person name="Smith J."/>
            <person name="Yandell M."/>
            <person name="Nelson C."/>
            <person name="Grigoriev I."/>
            <person name="Davis J."/>
        </authorList>
    </citation>
    <scope>NUCLEOTIDE SEQUENCE</scope>
    <source>
        <strain evidence="3">G11</strain>
    </source>
</reference>
<protein>
    <recommendedName>
        <fullName evidence="5">DUF1748-domain-containing protein</fullName>
    </recommendedName>
</protein>
<gene>
    <name evidence="3" type="ORF">CROQUDRAFT_580304</name>
</gene>
<evidence type="ECO:0000313" key="4">
    <source>
        <dbReference type="Proteomes" id="UP000886653"/>
    </source>
</evidence>
<evidence type="ECO:0000256" key="2">
    <source>
        <dbReference type="SAM" id="SignalP"/>
    </source>
</evidence>
<dbReference type="PANTHER" id="PTHR28075">
    <property type="entry name" value="CHROMOSOME 16, WHOLE GENOME SHOTGUN SEQUENCE"/>
    <property type="match status" value="1"/>
</dbReference>
<evidence type="ECO:0000313" key="3">
    <source>
        <dbReference type="EMBL" id="KAG0145280.1"/>
    </source>
</evidence>
<dbReference type="AlphaFoldDB" id="A0A9P6NKK5"/>
<accession>A0A9P6NKK5</accession>
<sequence>MVVGRLTHYAFDLALITTVLAGVRRNTGYCLKTKDLPEGAAQSVATGYLQVGETIFDYISAYSHTSTYFFKDSSGNSSKPPNSNGGFWSRKSS</sequence>
<dbReference type="InterPro" id="IPR013726">
    <property type="entry name" value="Mitofissin"/>
</dbReference>
<proteinExistence type="predicted"/>
<keyword evidence="2" id="KW-0732">Signal</keyword>
<feature type="region of interest" description="Disordered" evidence="1">
    <location>
        <begin position="71"/>
        <end position="93"/>
    </location>
</feature>
<organism evidence="3 4">
    <name type="scientific">Cronartium quercuum f. sp. fusiforme G11</name>
    <dbReference type="NCBI Taxonomy" id="708437"/>
    <lineage>
        <taxon>Eukaryota</taxon>
        <taxon>Fungi</taxon>
        <taxon>Dikarya</taxon>
        <taxon>Basidiomycota</taxon>
        <taxon>Pucciniomycotina</taxon>
        <taxon>Pucciniomycetes</taxon>
        <taxon>Pucciniales</taxon>
        <taxon>Coleosporiaceae</taxon>
        <taxon>Cronartium</taxon>
    </lineage>
</organism>
<feature type="compositionally biased region" description="Low complexity" evidence="1">
    <location>
        <begin position="73"/>
        <end position="86"/>
    </location>
</feature>
<feature type="chain" id="PRO_5040127768" description="DUF1748-domain-containing protein" evidence="2">
    <location>
        <begin position="22"/>
        <end position="93"/>
    </location>
</feature>
<comment type="caution">
    <text evidence="3">The sequence shown here is derived from an EMBL/GenBank/DDBJ whole genome shotgun (WGS) entry which is preliminary data.</text>
</comment>
<dbReference type="Proteomes" id="UP000886653">
    <property type="component" value="Unassembled WGS sequence"/>
</dbReference>
<name>A0A9P6NKK5_9BASI</name>
<evidence type="ECO:0008006" key="5">
    <source>
        <dbReference type="Google" id="ProtNLM"/>
    </source>
</evidence>
<dbReference type="GO" id="GO:0005737">
    <property type="term" value="C:cytoplasm"/>
    <property type="evidence" value="ECO:0007669"/>
    <property type="project" value="TreeGrafter"/>
</dbReference>
<dbReference type="Pfam" id="PF08520">
    <property type="entry name" value="Mitofissin"/>
    <property type="match status" value="1"/>
</dbReference>
<dbReference type="EMBL" id="MU167279">
    <property type="protein sequence ID" value="KAG0145280.1"/>
    <property type="molecule type" value="Genomic_DNA"/>
</dbReference>
<dbReference type="PANTHER" id="PTHR28075:SF3">
    <property type="entry name" value="DUF1748-DOMAIN-CONTAINING PROTEIN"/>
    <property type="match status" value="1"/>
</dbReference>
<evidence type="ECO:0000256" key="1">
    <source>
        <dbReference type="SAM" id="MobiDB-lite"/>
    </source>
</evidence>
<dbReference type="OrthoDB" id="16824at2759"/>